<sequence>MTLVIANGSFILFATVGGILAMSYETVQTRYAIKEILPRLVVAFLATNASCRRARRAQSDVPAAERGNQFTASPTPDGRPSDGTRTTGAADRAPGRSHPGLRGLAREPRTT</sequence>
<organism evidence="2 3">
    <name type="scientific">Microbispora triticiradicis</name>
    <dbReference type="NCBI Taxonomy" id="2200763"/>
    <lineage>
        <taxon>Bacteria</taxon>
        <taxon>Bacillati</taxon>
        <taxon>Actinomycetota</taxon>
        <taxon>Actinomycetes</taxon>
        <taxon>Streptosporangiales</taxon>
        <taxon>Streptosporangiaceae</taxon>
        <taxon>Microbispora</taxon>
    </lineage>
</organism>
<comment type="caution">
    <text evidence="2">The sequence shown here is derived from an EMBL/GenBank/DDBJ whole genome shotgun (WGS) entry which is preliminary data.</text>
</comment>
<evidence type="ECO:0000313" key="3">
    <source>
        <dbReference type="Proteomes" id="UP000309033"/>
    </source>
</evidence>
<dbReference type="OrthoDB" id="3417255at2"/>
<dbReference type="AlphaFoldDB" id="A0A5R8ZN14"/>
<reference evidence="2" key="1">
    <citation type="submission" date="2019-05" db="EMBL/GenBank/DDBJ databases">
        <title>Isolation, diversity and antifungal activity of Actinobacteria from wheat.</title>
        <authorList>
            <person name="Yu B."/>
        </authorList>
    </citation>
    <scope>NUCLEOTIDE SEQUENCE [LARGE SCALE GENOMIC DNA]</scope>
    <source>
        <strain evidence="2">NEAU-HEGS1-5</strain>
    </source>
</reference>
<feature type="region of interest" description="Disordered" evidence="1">
    <location>
        <begin position="55"/>
        <end position="111"/>
    </location>
</feature>
<name>A0A5R8ZN14_9ACTN</name>
<dbReference type="EMBL" id="VANP01000001">
    <property type="protein sequence ID" value="TLP66674.1"/>
    <property type="molecule type" value="Genomic_DNA"/>
</dbReference>
<gene>
    <name evidence="2" type="ORF">FED44_04265</name>
</gene>
<proteinExistence type="predicted"/>
<dbReference type="Proteomes" id="UP000309033">
    <property type="component" value="Unassembled WGS sequence"/>
</dbReference>
<evidence type="ECO:0000256" key="1">
    <source>
        <dbReference type="SAM" id="MobiDB-lite"/>
    </source>
</evidence>
<keyword evidence="3" id="KW-1185">Reference proteome</keyword>
<protein>
    <submittedName>
        <fullName evidence="2">Uncharacterized protein</fullName>
    </submittedName>
</protein>
<accession>A0A5R8ZN14</accession>
<evidence type="ECO:0000313" key="2">
    <source>
        <dbReference type="EMBL" id="TLP66674.1"/>
    </source>
</evidence>